<dbReference type="InterPro" id="IPR036047">
    <property type="entry name" value="F-box-like_dom_sf"/>
</dbReference>
<dbReference type="SUPFAM" id="SSF50965">
    <property type="entry name" value="Galactose oxidase, central domain"/>
    <property type="match status" value="1"/>
</dbReference>
<dbReference type="InterPro" id="IPR011043">
    <property type="entry name" value="Gal_Oxase/kelch_b-propeller"/>
</dbReference>
<dbReference type="Proteomes" id="UP001497457">
    <property type="component" value="Chromosome 5rd"/>
</dbReference>
<dbReference type="InterPro" id="IPR015915">
    <property type="entry name" value="Kelch-typ_b-propeller"/>
</dbReference>
<evidence type="ECO:0000259" key="1">
    <source>
        <dbReference type="PROSITE" id="PS50181"/>
    </source>
</evidence>
<proteinExistence type="predicted"/>
<dbReference type="EMBL" id="OZ075116">
    <property type="protein sequence ID" value="CAL5076131.1"/>
    <property type="molecule type" value="Genomic_DNA"/>
</dbReference>
<dbReference type="AlphaFoldDB" id="A0ABC9FJG8"/>
<dbReference type="Gene3D" id="2.120.10.80">
    <property type="entry name" value="Kelch-type beta propeller"/>
    <property type="match status" value="1"/>
</dbReference>
<dbReference type="InterPro" id="IPR017451">
    <property type="entry name" value="F-box-assoc_interact_dom"/>
</dbReference>
<protein>
    <recommendedName>
        <fullName evidence="1">F-box domain-containing protein</fullName>
    </recommendedName>
</protein>
<dbReference type="Pfam" id="PF07734">
    <property type="entry name" value="FBA_1"/>
    <property type="match status" value="1"/>
</dbReference>
<dbReference type="Pfam" id="PF00646">
    <property type="entry name" value="F-box"/>
    <property type="match status" value="1"/>
</dbReference>
<organism evidence="3 4">
    <name type="scientific">Urochloa decumbens</name>
    <dbReference type="NCBI Taxonomy" id="240449"/>
    <lineage>
        <taxon>Eukaryota</taxon>
        <taxon>Viridiplantae</taxon>
        <taxon>Streptophyta</taxon>
        <taxon>Embryophyta</taxon>
        <taxon>Tracheophyta</taxon>
        <taxon>Spermatophyta</taxon>
        <taxon>Magnoliopsida</taxon>
        <taxon>Liliopsida</taxon>
        <taxon>Poales</taxon>
        <taxon>Poaceae</taxon>
        <taxon>PACMAD clade</taxon>
        <taxon>Panicoideae</taxon>
        <taxon>Panicodae</taxon>
        <taxon>Paniceae</taxon>
        <taxon>Melinidinae</taxon>
        <taxon>Urochloa</taxon>
    </lineage>
</organism>
<gene>
    <name evidence="2" type="ORF">URODEC1_LOCUS100280</name>
    <name evidence="3" type="ORF">URODEC1_LOCUS105994</name>
</gene>
<dbReference type="NCBIfam" id="TIGR01640">
    <property type="entry name" value="F_box_assoc_1"/>
    <property type="match status" value="1"/>
</dbReference>
<dbReference type="EMBL" id="OZ075115">
    <property type="protein sequence ID" value="CAL5066131.1"/>
    <property type="molecule type" value="Genomic_DNA"/>
</dbReference>
<sequence>MAPPVTRGMRARAAASLDRIPRDALFEALLPLPARDLCRLRVVSRAWSSLTSDPAFVGAHSASHRGPLFLARFRGDRAHVYVIDLAGAVLKRLEVAGAAGLHVQPTRLPLACLAADWNASCRVLNPATGAVRALPPGPAPEHRNRVILRDPYTFFALGLVRSTGQYKVFRMLNRLGFLGGGEQLYEVLTLNSGSSSDQNPTWRAKPKPSLCIEACTGVVVDAAVYFLVSRGYKLVALHDAGARSDHILSFDLATEQWRRGTLAGPIGEEIDAAENFQNRRHHLALAELSGSLVLVYKRREEVFFVMDMWFRTGFENGRWEKKYTIQTQVIAQIADNLDHVRPVLVLDDGRLVIHEAPAGVLIIWDPRTNSFSELRRLVDSVGVFTGSLLSIQ</sequence>
<dbReference type="PANTHER" id="PTHR31111:SF133">
    <property type="entry name" value="OS07G0196600 PROTEIN"/>
    <property type="match status" value="1"/>
</dbReference>
<evidence type="ECO:0000313" key="3">
    <source>
        <dbReference type="EMBL" id="CAL5076131.1"/>
    </source>
</evidence>
<dbReference type="InterPro" id="IPR001810">
    <property type="entry name" value="F-box_dom"/>
</dbReference>
<dbReference type="PANTHER" id="PTHR31111">
    <property type="entry name" value="BNAA05G37150D PROTEIN-RELATED"/>
    <property type="match status" value="1"/>
</dbReference>
<dbReference type="SUPFAM" id="SSF81383">
    <property type="entry name" value="F-box domain"/>
    <property type="match status" value="1"/>
</dbReference>
<keyword evidence="4" id="KW-1185">Reference proteome</keyword>
<name>A0ABC9FJG8_9POAL</name>
<reference evidence="3 4" key="1">
    <citation type="submission" date="2024-10" db="EMBL/GenBank/DDBJ databases">
        <authorList>
            <person name="Ryan C."/>
        </authorList>
    </citation>
    <scope>NUCLEOTIDE SEQUENCE [LARGE SCALE GENOMIC DNA]</scope>
</reference>
<accession>A0ABC9FJG8</accession>
<evidence type="ECO:0000313" key="2">
    <source>
        <dbReference type="EMBL" id="CAL5066131.1"/>
    </source>
</evidence>
<dbReference type="PROSITE" id="PS50181">
    <property type="entry name" value="FBOX"/>
    <property type="match status" value="1"/>
</dbReference>
<dbReference type="Proteomes" id="UP001497457">
    <property type="component" value="Chromosome 6rd"/>
</dbReference>
<dbReference type="InterPro" id="IPR006527">
    <property type="entry name" value="F-box-assoc_dom_typ1"/>
</dbReference>
<feature type="domain" description="F-box" evidence="1">
    <location>
        <begin position="14"/>
        <end position="53"/>
    </location>
</feature>
<evidence type="ECO:0000313" key="4">
    <source>
        <dbReference type="Proteomes" id="UP001497457"/>
    </source>
</evidence>